<keyword evidence="1" id="KW-0732">Signal</keyword>
<feature type="signal peptide" evidence="1">
    <location>
        <begin position="1"/>
        <end position="18"/>
    </location>
</feature>
<dbReference type="AlphaFoldDB" id="A0A0E9RFP2"/>
<proteinExistence type="predicted"/>
<evidence type="ECO:0000313" key="2">
    <source>
        <dbReference type="EMBL" id="JAH27899.1"/>
    </source>
</evidence>
<feature type="chain" id="PRO_5002432372" evidence="1">
    <location>
        <begin position="19"/>
        <end position="45"/>
    </location>
</feature>
<accession>A0A0E9RFP2</accession>
<reference evidence="2" key="1">
    <citation type="submission" date="2014-11" db="EMBL/GenBank/DDBJ databases">
        <authorList>
            <person name="Amaro Gonzalez C."/>
        </authorList>
    </citation>
    <scope>NUCLEOTIDE SEQUENCE</scope>
</reference>
<evidence type="ECO:0000256" key="1">
    <source>
        <dbReference type="SAM" id="SignalP"/>
    </source>
</evidence>
<protein>
    <submittedName>
        <fullName evidence="2">Uncharacterized protein</fullName>
    </submittedName>
</protein>
<reference evidence="2" key="2">
    <citation type="journal article" date="2015" name="Fish Shellfish Immunol.">
        <title>Early steps in the European eel (Anguilla anguilla)-Vibrio vulnificus interaction in the gills: Role of the RtxA13 toxin.</title>
        <authorList>
            <person name="Callol A."/>
            <person name="Pajuelo D."/>
            <person name="Ebbesson L."/>
            <person name="Teles M."/>
            <person name="MacKenzie S."/>
            <person name="Amaro C."/>
        </authorList>
    </citation>
    <scope>NUCLEOTIDE SEQUENCE</scope>
</reference>
<name>A0A0E9RFP2_ANGAN</name>
<sequence>MNFSVIPLLWHCILVVHSRRILHLYKRAQTTLTFSRVSTMAGNFA</sequence>
<dbReference type="EMBL" id="GBXM01080678">
    <property type="protein sequence ID" value="JAH27899.1"/>
    <property type="molecule type" value="Transcribed_RNA"/>
</dbReference>
<organism evidence="2">
    <name type="scientific">Anguilla anguilla</name>
    <name type="common">European freshwater eel</name>
    <name type="synonym">Muraena anguilla</name>
    <dbReference type="NCBI Taxonomy" id="7936"/>
    <lineage>
        <taxon>Eukaryota</taxon>
        <taxon>Metazoa</taxon>
        <taxon>Chordata</taxon>
        <taxon>Craniata</taxon>
        <taxon>Vertebrata</taxon>
        <taxon>Euteleostomi</taxon>
        <taxon>Actinopterygii</taxon>
        <taxon>Neopterygii</taxon>
        <taxon>Teleostei</taxon>
        <taxon>Anguilliformes</taxon>
        <taxon>Anguillidae</taxon>
        <taxon>Anguilla</taxon>
    </lineage>
</organism>